<dbReference type="Proteomes" id="UP001498398">
    <property type="component" value="Unassembled WGS sequence"/>
</dbReference>
<dbReference type="Pfam" id="PF11815">
    <property type="entry name" value="DUF3336"/>
    <property type="match status" value="1"/>
</dbReference>
<feature type="transmembrane region" description="Helical" evidence="6">
    <location>
        <begin position="101"/>
        <end position="121"/>
    </location>
</feature>
<comment type="similarity">
    <text evidence="1 6">Belongs to the PLPL family.</text>
</comment>
<gene>
    <name evidence="9" type="ORF">VKT23_002035</name>
</gene>
<dbReference type="InterPro" id="IPR016035">
    <property type="entry name" value="Acyl_Trfase/lysoPLipase"/>
</dbReference>
<protein>
    <recommendedName>
        <fullName evidence="6">Patatin-like phospholipase domain-containing protein</fullName>
        <ecNumber evidence="6">3.1.1.-</ecNumber>
    </recommendedName>
</protein>
<reference evidence="9 10" key="1">
    <citation type="submission" date="2024-01" db="EMBL/GenBank/DDBJ databases">
        <title>A draft genome for the cacao thread blight pathogen Marasmiellus scandens.</title>
        <authorList>
            <person name="Baruah I.K."/>
            <person name="Leung J."/>
            <person name="Bukari Y."/>
            <person name="Amoako-Attah I."/>
            <person name="Meinhardt L.W."/>
            <person name="Bailey B.A."/>
            <person name="Cohen S.P."/>
        </authorList>
    </citation>
    <scope>NUCLEOTIDE SEQUENCE [LARGE SCALE GENOMIC DNA]</scope>
    <source>
        <strain evidence="9 10">GH-19</strain>
    </source>
</reference>
<dbReference type="PROSITE" id="PS51635">
    <property type="entry name" value="PNPLA"/>
    <property type="match status" value="1"/>
</dbReference>
<feature type="region of interest" description="Disordered" evidence="7">
    <location>
        <begin position="618"/>
        <end position="650"/>
    </location>
</feature>
<evidence type="ECO:0000256" key="5">
    <source>
        <dbReference type="PROSITE-ProRule" id="PRU01161"/>
    </source>
</evidence>
<feature type="compositionally biased region" description="Basic and acidic residues" evidence="7">
    <location>
        <begin position="740"/>
        <end position="750"/>
    </location>
</feature>
<feature type="active site" description="Nucleophile" evidence="5">
    <location>
        <position position="306"/>
    </location>
</feature>
<proteinExistence type="inferred from homology"/>
<comment type="caution">
    <text evidence="9">The sequence shown here is derived from an EMBL/GenBank/DDBJ whole genome shotgun (WGS) entry which is preliminary data.</text>
</comment>
<evidence type="ECO:0000259" key="8">
    <source>
        <dbReference type="PROSITE" id="PS51635"/>
    </source>
</evidence>
<comment type="subcellular location">
    <subcellularLocation>
        <location evidence="6">Membrane</location>
        <topology evidence="6">Single-pass membrane protein</topology>
    </subcellularLocation>
</comment>
<dbReference type="PANTHER" id="PTHR14226">
    <property type="entry name" value="NEUROPATHY TARGET ESTERASE/SWISS CHEESE D.MELANOGASTER"/>
    <property type="match status" value="1"/>
</dbReference>
<evidence type="ECO:0000256" key="4">
    <source>
        <dbReference type="ARBA" id="ARBA00023098"/>
    </source>
</evidence>
<keyword evidence="10" id="KW-1185">Reference proteome</keyword>
<keyword evidence="6" id="KW-1133">Transmembrane helix</keyword>
<dbReference type="PANTHER" id="PTHR14226:SF66">
    <property type="entry name" value="TRIACYLGLYCEROL LIPASE PTL2"/>
    <property type="match status" value="1"/>
</dbReference>
<dbReference type="Pfam" id="PF01734">
    <property type="entry name" value="Patatin"/>
    <property type="match status" value="1"/>
</dbReference>
<name>A0ABR1K6X3_9AGAR</name>
<evidence type="ECO:0000313" key="10">
    <source>
        <dbReference type="Proteomes" id="UP001498398"/>
    </source>
</evidence>
<dbReference type="EMBL" id="JBANRG010000002">
    <property type="protein sequence ID" value="KAK7470611.1"/>
    <property type="molecule type" value="Genomic_DNA"/>
</dbReference>
<evidence type="ECO:0000256" key="7">
    <source>
        <dbReference type="SAM" id="MobiDB-lite"/>
    </source>
</evidence>
<dbReference type="SUPFAM" id="SSF52151">
    <property type="entry name" value="FabD/lysophospholipase-like"/>
    <property type="match status" value="1"/>
</dbReference>
<evidence type="ECO:0000256" key="6">
    <source>
        <dbReference type="RuleBase" id="RU362055"/>
    </source>
</evidence>
<dbReference type="InterPro" id="IPR050301">
    <property type="entry name" value="NTE"/>
</dbReference>
<dbReference type="CDD" id="cd07232">
    <property type="entry name" value="Pat_PLPL"/>
    <property type="match status" value="1"/>
</dbReference>
<accession>A0ABR1K6X3</accession>
<feature type="transmembrane region" description="Helical" evidence="6">
    <location>
        <begin position="267"/>
        <end position="286"/>
    </location>
</feature>
<evidence type="ECO:0000256" key="1">
    <source>
        <dbReference type="ARBA" id="ARBA00006104"/>
    </source>
</evidence>
<sequence length="778" mass="87981">MSSNDSKPSLRDLLYVDYVNESHIQAFAEALRADEFPSGNETASPVIPGSPVPSLNGSVRVRKVSALSDFAPVNLRVKKRKKKERSVDEPRHDWLFLLLRWPLLLFIFLFITGEFGLYVLIRQLVNAKEWISAWRGKKGLLRKKMRSARSWQEWKEAAATLDEYLHFDEWKKVDEDPFYDWKLVKRSLKTLREKNDARGCMGVLETCIRANFAGVESPRLYSETYLGSKDLIESYYDEQEKALEFIRETPQLTIDEKKKLFKSANTNYGISALALSGGASFGYYHFGVVRAFLDAGLLPRVVTGTSAGGLIAALVCTRTDEELKTLVVPEIADRITACEEPINVWASRFLTTGARFDSVTWARKSTFFTRGSMTFKEAYLRTGRILNISVVPADRHSPTKLLNYITAPDTVIWSALLASAAVPGILNPVVLMQKLKDGSIIPWNWGSRFKDGSLRVDIPIQALNLYFNVTHPVVSQVNPHVHLFFFAPRGSAGKPVAHSKGKGWRGNFLLSAAENWLKHELTKNFKVIRDLDLLPQILGQDWSSVFLQRFDGAVTIWPRTRLWDWFRILSDPDRQELDRMIKVGQLVTWPKLHMIENRARIEKQIYLGRQLVRRSLRPVPRLPESSSSQVKHNLRITATPPPTGSDYPLSLDSDAEQAIVNGSSRIFRRNHSHSRNSTVRGSTPSIQRKTLQNEPLEPTSSSQRATPMATTQSFVQTEQPSFLTRLKTKSFPSGSLLSTGRDHYATRPLEDELGGEHLWSSDSSFGDDLSADEGDKTS</sequence>
<feature type="compositionally biased region" description="Polar residues" evidence="7">
    <location>
        <begin position="675"/>
        <end position="722"/>
    </location>
</feature>
<dbReference type="InterPro" id="IPR021771">
    <property type="entry name" value="Triacylglycerol_lipase_N"/>
</dbReference>
<dbReference type="EC" id="3.1.1.-" evidence="6"/>
<evidence type="ECO:0000313" key="9">
    <source>
        <dbReference type="EMBL" id="KAK7470611.1"/>
    </source>
</evidence>
<keyword evidence="6" id="KW-0812">Transmembrane</keyword>
<feature type="active site" description="Proton acceptor" evidence="5">
    <location>
        <position position="451"/>
    </location>
</feature>
<organism evidence="9 10">
    <name type="scientific">Marasmiellus scandens</name>
    <dbReference type="NCBI Taxonomy" id="2682957"/>
    <lineage>
        <taxon>Eukaryota</taxon>
        <taxon>Fungi</taxon>
        <taxon>Dikarya</taxon>
        <taxon>Basidiomycota</taxon>
        <taxon>Agaricomycotina</taxon>
        <taxon>Agaricomycetes</taxon>
        <taxon>Agaricomycetidae</taxon>
        <taxon>Agaricales</taxon>
        <taxon>Marasmiineae</taxon>
        <taxon>Omphalotaceae</taxon>
        <taxon>Marasmiellus</taxon>
    </lineage>
</organism>
<comment type="caution">
    <text evidence="5 6">Lacks conserved residue(s) required for the propagation of feature annotation.</text>
</comment>
<feature type="region of interest" description="Disordered" evidence="7">
    <location>
        <begin position="663"/>
        <end position="778"/>
    </location>
</feature>
<dbReference type="InterPro" id="IPR002641">
    <property type="entry name" value="PNPLA_dom"/>
</dbReference>
<evidence type="ECO:0000256" key="3">
    <source>
        <dbReference type="ARBA" id="ARBA00022963"/>
    </source>
</evidence>
<dbReference type="Gene3D" id="3.40.1090.10">
    <property type="entry name" value="Cytosolic phospholipase A2 catalytic domain"/>
    <property type="match status" value="2"/>
</dbReference>
<keyword evidence="4 5" id="KW-0443">Lipid metabolism</keyword>
<evidence type="ECO:0000256" key="2">
    <source>
        <dbReference type="ARBA" id="ARBA00022801"/>
    </source>
</evidence>
<feature type="short sequence motif" description="GXSXG" evidence="5">
    <location>
        <begin position="304"/>
        <end position="308"/>
    </location>
</feature>
<comment type="function">
    <text evidence="6">Lipid hydrolase.</text>
</comment>
<keyword evidence="6" id="KW-0472">Membrane</keyword>
<keyword evidence="2 5" id="KW-0378">Hydrolase</keyword>
<feature type="compositionally biased region" description="Low complexity" evidence="7">
    <location>
        <begin position="618"/>
        <end position="628"/>
    </location>
</feature>
<keyword evidence="3 5" id="KW-0442">Lipid degradation</keyword>
<feature type="domain" description="PNPLA" evidence="8">
    <location>
        <begin position="273"/>
        <end position="464"/>
    </location>
</feature>